<dbReference type="InterPro" id="IPR047650">
    <property type="entry name" value="Transpos_IS110"/>
</dbReference>
<dbReference type="GO" id="GO:0003677">
    <property type="term" value="F:DNA binding"/>
    <property type="evidence" value="ECO:0007669"/>
    <property type="project" value="InterPro"/>
</dbReference>
<evidence type="ECO:0000259" key="2">
    <source>
        <dbReference type="Pfam" id="PF02371"/>
    </source>
</evidence>
<dbReference type="OrthoDB" id="4337860at2"/>
<dbReference type="STRING" id="211114.SAMN04489726_2351"/>
<dbReference type="Proteomes" id="UP000183376">
    <property type="component" value="Chromosome I"/>
</dbReference>
<accession>A0A1G9UDJ6</accession>
<dbReference type="Pfam" id="PF01548">
    <property type="entry name" value="DEDD_Tnp_IS110"/>
    <property type="match status" value="1"/>
</dbReference>
<feature type="domain" description="Transposase IS116/IS110/IS902 C-terminal" evidence="2">
    <location>
        <begin position="265"/>
        <end position="344"/>
    </location>
</feature>
<dbReference type="InterPro" id="IPR002525">
    <property type="entry name" value="Transp_IS110-like_N"/>
</dbReference>
<keyword evidence="4" id="KW-1185">Reference proteome</keyword>
<protein>
    <submittedName>
        <fullName evidence="3">Transposase</fullName>
    </submittedName>
</protein>
<dbReference type="GO" id="GO:0004803">
    <property type="term" value="F:transposase activity"/>
    <property type="evidence" value="ECO:0007669"/>
    <property type="project" value="InterPro"/>
</dbReference>
<evidence type="ECO:0000313" key="3">
    <source>
        <dbReference type="EMBL" id="SDM58037.1"/>
    </source>
</evidence>
<name>A0A1G9UDJ6_ALLAB</name>
<dbReference type="Pfam" id="PF02371">
    <property type="entry name" value="Transposase_20"/>
    <property type="match status" value="1"/>
</dbReference>
<sequence>MTKTPKKVTRTAPAAPVAEVIGGVDTHRDFHVAAAKDSLGPTLGTRSFPATSAGYAALVAWLAGFGPISAVGVEGTGCYGAGLSTYLIEHGITVVEVNRPNRQKRRRAGKSDPRDAINAAAAVQSGDATAAPKTRTGPIESVRVLRQTRDLLVTARTRAINTLKALLVTAPAPLRESLHGLSTTALLTHCAAFDTPTADVKGLRGKAKTQATTDLAEALLDPGMGVRTVLGELARIIAHHNTHIAELDIALDALVHRIAPRTTALFGLGPDTTGQLLTTVSDNPDRIHSEPALATLTGVAPQDCSSGRTQDHHRLSRAGDRQANAALYRTVLTRLAWHEPTRTYMTTRLTPNASNKKHLIRCLKRYLIREIYPHLTTDLATLHTA</sequence>
<dbReference type="InterPro" id="IPR003346">
    <property type="entry name" value="Transposase_20"/>
</dbReference>
<dbReference type="NCBIfam" id="NF033542">
    <property type="entry name" value="transpos_IS110"/>
    <property type="match status" value="1"/>
</dbReference>
<proteinExistence type="predicted"/>
<dbReference type="PANTHER" id="PTHR33055:SF16">
    <property type="entry name" value="TRANSPOSASE FOR INSERTION SEQUENCE ELEMENT IS1547"/>
    <property type="match status" value="1"/>
</dbReference>
<dbReference type="PANTHER" id="PTHR33055">
    <property type="entry name" value="TRANSPOSASE FOR INSERTION SEQUENCE ELEMENT IS1111A"/>
    <property type="match status" value="1"/>
</dbReference>
<reference evidence="3 4" key="1">
    <citation type="submission" date="2016-10" db="EMBL/GenBank/DDBJ databases">
        <authorList>
            <person name="de Groot N.N."/>
        </authorList>
    </citation>
    <scope>NUCLEOTIDE SEQUENCE [LARGE SCALE GENOMIC DNA]</scope>
    <source>
        <strain evidence="3 4">DSM 44149</strain>
    </source>
</reference>
<feature type="domain" description="Transposase IS110-like N-terminal" evidence="1">
    <location>
        <begin position="23"/>
        <end position="168"/>
    </location>
</feature>
<dbReference type="eggNOG" id="COG3547">
    <property type="taxonomic scope" value="Bacteria"/>
</dbReference>
<evidence type="ECO:0000313" key="4">
    <source>
        <dbReference type="Proteomes" id="UP000183376"/>
    </source>
</evidence>
<dbReference type="EMBL" id="LT629701">
    <property type="protein sequence ID" value="SDM58037.1"/>
    <property type="molecule type" value="Genomic_DNA"/>
</dbReference>
<evidence type="ECO:0000259" key="1">
    <source>
        <dbReference type="Pfam" id="PF01548"/>
    </source>
</evidence>
<dbReference type="GO" id="GO:0006313">
    <property type="term" value="P:DNA transposition"/>
    <property type="evidence" value="ECO:0007669"/>
    <property type="project" value="InterPro"/>
</dbReference>
<organism evidence="3 4">
    <name type="scientific">Allokutzneria albata</name>
    <name type="common">Kibdelosporangium albatum</name>
    <dbReference type="NCBI Taxonomy" id="211114"/>
    <lineage>
        <taxon>Bacteria</taxon>
        <taxon>Bacillati</taxon>
        <taxon>Actinomycetota</taxon>
        <taxon>Actinomycetes</taxon>
        <taxon>Pseudonocardiales</taxon>
        <taxon>Pseudonocardiaceae</taxon>
        <taxon>Allokutzneria</taxon>
    </lineage>
</organism>
<gene>
    <name evidence="3" type="ORF">SAMN04489726_2351</name>
</gene>
<dbReference type="AlphaFoldDB" id="A0A1G9UDJ6"/>